<evidence type="ECO:0000313" key="1">
    <source>
        <dbReference type="Proteomes" id="UP000036681"/>
    </source>
</evidence>
<accession>A0A0M3ING6</accession>
<sequence length="85" mass="9720">MQENRKRVLPYYHLRSFSPQGNSLIFFHDPFIGTRDPIANSRQIVAFTAPPPPSAKRKEAREPTRPPPFVSARVSLYSCSYSNVK</sequence>
<dbReference type="AlphaFoldDB" id="A0A0M3ING6"/>
<proteinExistence type="predicted"/>
<evidence type="ECO:0000313" key="2">
    <source>
        <dbReference type="WBParaSite" id="ALUE_0002029401-mRNA-1"/>
    </source>
</evidence>
<protein>
    <submittedName>
        <fullName evidence="2">Ovule protein</fullName>
    </submittedName>
</protein>
<organism evidence="1 2">
    <name type="scientific">Ascaris lumbricoides</name>
    <name type="common">Giant roundworm</name>
    <dbReference type="NCBI Taxonomy" id="6252"/>
    <lineage>
        <taxon>Eukaryota</taxon>
        <taxon>Metazoa</taxon>
        <taxon>Ecdysozoa</taxon>
        <taxon>Nematoda</taxon>
        <taxon>Chromadorea</taxon>
        <taxon>Rhabditida</taxon>
        <taxon>Spirurina</taxon>
        <taxon>Ascaridomorpha</taxon>
        <taxon>Ascaridoidea</taxon>
        <taxon>Ascarididae</taxon>
        <taxon>Ascaris</taxon>
    </lineage>
</organism>
<name>A0A0M3ING6_ASCLU</name>
<reference evidence="2" key="1">
    <citation type="submission" date="2017-02" db="UniProtKB">
        <authorList>
            <consortium name="WormBaseParasite"/>
        </authorList>
    </citation>
    <scope>IDENTIFICATION</scope>
</reference>
<keyword evidence="1" id="KW-1185">Reference proteome</keyword>
<dbReference type="WBParaSite" id="ALUE_0002029401-mRNA-1">
    <property type="protein sequence ID" value="ALUE_0002029401-mRNA-1"/>
    <property type="gene ID" value="ALUE_0002029401"/>
</dbReference>
<dbReference type="Proteomes" id="UP000036681">
    <property type="component" value="Unplaced"/>
</dbReference>